<dbReference type="Proteomes" id="UP000308549">
    <property type="component" value="Unassembled WGS sequence"/>
</dbReference>
<dbReference type="FunFam" id="1.10.220.10:FF:000002">
    <property type="entry name" value="Annexin"/>
    <property type="match status" value="1"/>
</dbReference>
<dbReference type="PROSITE" id="PS00223">
    <property type="entry name" value="ANNEXIN_1"/>
    <property type="match status" value="1"/>
</dbReference>
<dbReference type="EMBL" id="NAJL01000045">
    <property type="protein sequence ID" value="TKA24291.1"/>
    <property type="molecule type" value="Genomic_DNA"/>
</dbReference>
<keyword evidence="9" id="KW-1185">Reference proteome</keyword>
<evidence type="ECO:0000313" key="9">
    <source>
        <dbReference type="Proteomes" id="UP000308549"/>
    </source>
</evidence>
<dbReference type="SUPFAM" id="SSF47874">
    <property type="entry name" value="Annexin"/>
    <property type="match status" value="1"/>
</dbReference>
<comment type="similarity">
    <text evidence="1 6">Belongs to the annexin family.</text>
</comment>
<feature type="region of interest" description="Disordered" evidence="7">
    <location>
        <begin position="1"/>
        <end position="142"/>
    </location>
</feature>
<dbReference type="GO" id="GO:0012506">
    <property type="term" value="C:vesicle membrane"/>
    <property type="evidence" value="ECO:0007669"/>
    <property type="project" value="TreeGrafter"/>
</dbReference>
<keyword evidence="3 6" id="KW-0106">Calcium</keyword>
<evidence type="ECO:0000256" key="1">
    <source>
        <dbReference type="ARBA" id="ARBA00007831"/>
    </source>
</evidence>
<reference evidence="8 9" key="1">
    <citation type="submission" date="2017-03" db="EMBL/GenBank/DDBJ databases">
        <title>Genomes of endolithic fungi from Antarctica.</title>
        <authorList>
            <person name="Coleine C."/>
            <person name="Masonjones S."/>
            <person name="Stajich J.E."/>
        </authorList>
    </citation>
    <scope>NUCLEOTIDE SEQUENCE [LARGE SCALE GENOMIC DNA]</scope>
    <source>
        <strain evidence="8 9">CCFEE 6315</strain>
    </source>
</reference>
<dbReference type="GO" id="GO:0005886">
    <property type="term" value="C:plasma membrane"/>
    <property type="evidence" value="ECO:0007669"/>
    <property type="project" value="TreeGrafter"/>
</dbReference>
<dbReference type="PRINTS" id="PR01813">
    <property type="entry name" value="ANNEXINFUNGI"/>
</dbReference>
<feature type="compositionally biased region" description="Pro residues" evidence="7">
    <location>
        <begin position="125"/>
        <end position="134"/>
    </location>
</feature>
<evidence type="ECO:0000256" key="6">
    <source>
        <dbReference type="RuleBase" id="RU003540"/>
    </source>
</evidence>
<feature type="compositionally biased region" description="Pro residues" evidence="7">
    <location>
        <begin position="82"/>
        <end position="118"/>
    </location>
</feature>
<keyword evidence="5 6" id="KW-0111">Calcium/phospholipid-binding</keyword>
<evidence type="ECO:0000313" key="8">
    <source>
        <dbReference type="EMBL" id="TKA24291.1"/>
    </source>
</evidence>
<evidence type="ECO:0000256" key="2">
    <source>
        <dbReference type="ARBA" id="ARBA00022737"/>
    </source>
</evidence>
<comment type="caution">
    <text evidence="8">The sequence shown here is derived from an EMBL/GenBank/DDBJ whole genome shotgun (WGS) entry which is preliminary data.</text>
</comment>
<keyword evidence="2 6" id="KW-0677">Repeat</keyword>
<dbReference type="SMART" id="SM00335">
    <property type="entry name" value="ANX"/>
    <property type="match status" value="4"/>
</dbReference>
<dbReference type="InterPro" id="IPR018252">
    <property type="entry name" value="Annexin_repeat_CS"/>
</dbReference>
<dbReference type="GO" id="GO:0001786">
    <property type="term" value="F:phosphatidylserine binding"/>
    <property type="evidence" value="ECO:0007669"/>
    <property type="project" value="TreeGrafter"/>
</dbReference>
<dbReference type="InterPro" id="IPR009117">
    <property type="entry name" value="ANX14"/>
</dbReference>
<dbReference type="GO" id="GO:0005544">
    <property type="term" value="F:calcium-dependent phospholipid binding"/>
    <property type="evidence" value="ECO:0007669"/>
    <property type="project" value="UniProtKB-KW"/>
</dbReference>
<comment type="domain">
    <text evidence="6">A pair of annexin repeats may form one binding site for calcium and phospholipid.</text>
</comment>
<dbReference type="InterPro" id="IPR018502">
    <property type="entry name" value="Annexin_repeat"/>
</dbReference>
<sequence length="449" mass="49156">MSYYNQGPPGYQQPHSPYPPQQGGYPPPQQPYGQQGHFQPPPGPPMNQGYPPQGGYGAPPGPPPGRAPYGQPPPGQYGQSHAPPPGPPPGQYGAPPQGPPPGQYGAPPPGQYGGPPPGQYGGGPPAAPTPPSPGYVPGQMPHTDMRQAADELRRAMKGFGTDEKALIRVLGSLGPLEINGVKAAFHSQHRRDLVKDVHGETSGHFREGLEAILRGPLEQDCYAVHESIKGLGTKESAMNDVLLSRTNADLNAIKVHYQHMYRKSLESDVKGDLSMKTERLFDMVMAARRNEESAPIIPQQIDADINELYHATEGKKGTDELTVCSILSSRSNGQIRAIAHGYHQKYHRSLEEVIKSEFSGHMRDALLYMVYNASDPAKHDADLLEDAMQGLGTNDQALIRRVVFIHWSRDRLHQAKSAYRHFYKRELADRIKGETSGDYEKLMLACILE</sequence>
<dbReference type="Pfam" id="PF00191">
    <property type="entry name" value="Annexin"/>
    <property type="match status" value="4"/>
</dbReference>
<dbReference type="PRINTS" id="PR00196">
    <property type="entry name" value="ANNEXIN"/>
</dbReference>
<dbReference type="Gene3D" id="1.10.220.10">
    <property type="entry name" value="Annexin"/>
    <property type="match status" value="4"/>
</dbReference>
<dbReference type="AlphaFoldDB" id="A0A4U0TQB2"/>
<feature type="compositionally biased region" description="Pro residues" evidence="7">
    <location>
        <begin position="59"/>
        <end position="75"/>
    </location>
</feature>
<feature type="compositionally biased region" description="Pro residues" evidence="7">
    <location>
        <begin position="16"/>
        <end position="30"/>
    </location>
</feature>
<dbReference type="InterPro" id="IPR001464">
    <property type="entry name" value="Annexin"/>
</dbReference>
<proteinExistence type="inferred from homology"/>
<evidence type="ECO:0000256" key="3">
    <source>
        <dbReference type="ARBA" id="ARBA00022837"/>
    </source>
</evidence>
<dbReference type="GO" id="GO:0005737">
    <property type="term" value="C:cytoplasm"/>
    <property type="evidence" value="ECO:0007669"/>
    <property type="project" value="TreeGrafter"/>
</dbReference>
<dbReference type="GO" id="GO:0005509">
    <property type="term" value="F:calcium ion binding"/>
    <property type="evidence" value="ECO:0007669"/>
    <property type="project" value="InterPro"/>
</dbReference>
<dbReference type="PANTHER" id="PTHR10502">
    <property type="entry name" value="ANNEXIN"/>
    <property type="match status" value="1"/>
</dbReference>
<dbReference type="PROSITE" id="PS51897">
    <property type="entry name" value="ANNEXIN_2"/>
    <property type="match status" value="4"/>
</dbReference>
<dbReference type="OrthoDB" id="37886at2759"/>
<evidence type="ECO:0000256" key="7">
    <source>
        <dbReference type="SAM" id="MobiDB-lite"/>
    </source>
</evidence>
<name>A0A4U0TQB2_9PEZI</name>
<evidence type="ECO:0000256" key="4">
    <source>
        <dbReference type="ARBA" id="ARBA00023216"/>
    </source>
</evidence>
<keyword evidence="4 6" id="KW-0041">Annexin</keyword>
<feature type="compositionally biased region" description="Low complexity" evidence="7">
    <location>
        <begin position="1"/>
        <end position="15"/>
    </location>
</feature>
<dbReference type="InterPro" id="IPR037104">
    <property type="entry name" value="Annexin_sf"/>
</dbReference>
<evidence type="ECO:0000256" key="5">
    <source>
        <dbReference type="ARBA" id="ARBA00023302"/>
    </source>
</evidence>
<organism evidence="8 9">
    <name type="scientific">Salinomyces thailandicus</name>
    <dbReference type="NCBI Taxonomy" id="706561"/>
    <lineage>
        <taxon>Eukaryota</taxon>
        <taxon>Fungi</taxon>
        <taxon>Dikarya</taxon>
        <taxon>Ascomycota</taxon>
        <taxon>Pezizomycotina</taxon>
        <taxon>Dothideomycetes</taxon>
        <taxon>Dothideomycetidae</taxon>
        <taxon>Mycosphaerellales</taxon>
        <taxon>Teratosphaeriaceae</taxon>
        <taxon>Salinomyces</taxon>
    </lineage>
</organism>
<accession>A0A4U0TQB2</accession>
<dbReference type="PANTHER" id="PTHR10502:SF102">
    <property type="entry name" value="ANNEXIN B11"/>
    <property type="match status" value="1"/>
</dbReference>
<dbReference type="GO" id="GO:0005634">
    <property type="term" value="C:nucleus"/>
    <property type="evidence" value="ECO:0007669"/>
    <property type="project" value="TreeGrafter"/>
</dbReference>
<protein>
    <recommendedName>
        <fullName evidence="6">Annexin</fullName>
    </recommendedName>
</protein>
<gene>
    <name evidence="8" type="ORF">B0A50_06760</name>
</gene>